<gene>
    <name evidence="2" type="ORF">EJB05_11662</name>
</gene>
<dbReference type="InterPro" id="IPR005174">
    <property type="entry name" value="KIB1-4_b-propeller"/>
</dbReference>
<evidence type="ECO:0000313" key="2">
    <source>
        <dbReference type="EMBL" id="TVU38300.1"/>
    </source>
</evidence>
<feature type="domain" description="KIB1-4 beta-propeller" evidence="1">
    <location>
        <begin position="85"/>
        <end position="345"/>
    </location>
</feature>
<dbReference type="Proteomes" id="UP000324897">
    <property type="component" value="Chromosome 4"/>
</dbReference>
<dbReference type="Gramene" id="TVU38300">
    <property type="protein sequence ID" value="TVU38300"/>
    <property type="gene ID" value="EJB05_11662"/>
</dbReference>
<proteinExistence type="predicted"/>
<dbReference type="AlphaFoldDB" id="A0A5J9VT44"/>
<accession>A0A5J9VT44</accession>
<dbReference type="Pfam" id="PF03478">
    <property type="entry name" value="Beta-prop_KIB1-4"/>
    <property type="match status" value="1"/>
</dbReference>
<feature type="non-terminal residue" evidence="2">
    <location>
        <position position="1"/>
    </location>
</feature>
<dbReference type="EMBL" id="RWGY01000007">
    <property type="protein sequence ID" value="TVU38300.1"/>
    <property type="molecule type" value="Genomic_DNA"/>
</dbReference>
<dbReference type="PANTHER" id="PTHR33165">
    <property type="entry name" value="F-BOX DOMAIN CONTAINING PROTEIN-LIKE-RELATED"/>
    <property type="match status" value="1"/>
</dbReference>
<sequence>MAMCTAAGWRDWTNLSDGPARLIADRLLAHDVADYVRFRAVCAPWRACSDDPRWQSVFDRRYHPQRWVIIRPPHAFDDRQGHLLNLSTGECVNLLLPDYHHYFVLGPTAEGLLLLYRKDTLIMQILNPLTGQTTDLPHLDTLINQGAIRYQSITLRLNELHLLSAGLSDDSTVVTIFGETYMTPDDSNYLAVARPGGKKWIRIDTSDIIASALPFAGRVYCATARKIMVVETAADKQPQLVTVATCELFEEGVTSRLRRLCLVENDGVLVLVAQHIEYVNNKRQRRCKVYRVDLDAGQTVPVRQVVERAIFIGFYSHRALSVRVGLSPSISANTIYFCKDQVDYDIYRIVDGSVVEDCRMKPADNGKIVLNPGLGSRKKLMPQCP</sequence>
<name>A0A5J9VT44_9POAL</name>
<evidence type="ECO:0000313" key="3">
    <source>
        <dbReference type="Proteomes" id="UP000324897"/>
    </source>
</evidence>
<dbReference type="PANTHER" id="PTHR33165:SF63">
    <property type="entry name" value="OS03G0792300 PROTEIN"/>
    <property type="match status" value="1"/>
</dbReference>
<dbReference type="OrthoDB" id="691656at2759"/>
<organism evidence="2 3">
    <name type="scientific">Eragrostis curvula</name>
    <name type="common">weeping love grass</name>
    <dbReference type="NCBI Taxonomy" id="38414"/>
    <lineage>
        <taxon>Eukaryota</taxon>
        <taxon>Viridiplantae</taxon>
        <taxon>Streptophyta</taxon>
        <taxon>Embryophyta</taxon>
        <taxon>Tracheophyta</taxon>
        <taxon>Spermatophyta</taxon>
        <taxon>Magnoliopsida</taxon>
        <taxon>Liliopsida</taxon>
        <taxon>Poales</taxon>
        <taxon>Poaceae</taxon>
        <taxon>PACMAD clade</taxon>
        <taxon>Chloridoideae</taxon>
        <taxon>Eragrostideae</taxon>
        <taxon>Eragrostidinae</taxon>
        <taxon>Eragrostis</taxon>
    </lineage>
</organism>
<evidence type="ECO:0000259" key="1">
    <source>
        <dbReference type="Pfam" id="PF03478"/>
    </source>
</evidence>
<keyword evidence="3" id="KW-1185">Reference proteome</keyword>
<reference evidence="2 3" key="1">
    <citation type="journal article" date="2019" name="Sci. Rep.">
        <title>A high-quality genome of Eragrostis curvula grass provides insights into Poaceae evolution and supports new strategies to enhance forage quality.</title>
        <authorList>
            <person name="Carballo J."/>
            <person name="Santos B.A.C.M."/>
            <person name="Zappacosta D."/>
            <person name="Garbus I."/>
            <person name="Selva J.P."/>
            <person name="Gallo C.A."/>
            <person name="Diaz A."/>
            <person name="Albertini E."/>
            <person name="Caccamo M."/>
            <person name="Echenique V."/>
        </authorList>
    </citation>
    <scope>NUCLEOTIDE SEQUENCE [LARGE SCALE GENOMIC DNA]</scope>
    <source>
        <strain evidence="3">cv. Victoria</strain>
        <tissue evidence="2">Leaf</tissue>
    </source>
</reference>
<comment type="caution">
    <text evidence="2">The sequence shown here is derived from an EMBL/GenBank/DDBJ whole genome shotgun (WGS) entry which is preliminary data.</text>
</comment>
<protein>
    <recommendedName>
        <fullName evidence="1">KIB1-4 beta-propeller domain-containing protein</fullName>
    </recommendedName>
</protein>